<dbReference type="EMBL" id="JBJHZX010000008">
    <property type="protein sequence ID" value="MFL0195398.1"/>
    <property type="molecule type" value="Genomic_DNA"/>
</dbReference>
<comment type="caution">
    <text evidence="1">The sequence shown here is derived from an EMBL/GenBank/DDBJ whole genome shotgun (WGS) entry which is preliminary data.</text>
</comment>
<protein>
    <submittedName>
        <fullName evidence="1">Uncharacterized protein</fullName>
    </submittedName>
</protein>
<evidence type="ECO:0000313" key="1">
    <source>
        <dbReference type="EMBL" id="MFL0195398.1"/>
    </source>
</evidence>
<organism evidence="1 2">
    <name type="scientific">Candidatus Clostridium eludens</name>
    <dbReference type="NCBI Taxonomy" id="3381663"/>
    <lineage>
        <taxon>Bacteria</taxon>
        <taxon>Bacillati</taxon>
        <taxon>Bacillota</taxon>
        <taxon>Clostridia</taxon>
        <taxon>Eubacteriales</taxon>
        <taxon>Clostridiaceae</taxon>
        <taxon>Clostridium</taxon>
    </lineage>
</organism>
<keyword evidence="2" id="KW-1185">Reference proteome</keyword>
<sequence length="479" mass="55187">MVGNRRYKGAKKVNRIAVAVFSILILVVAMRSLKSYMTTKLTTAAVAQNKHKNSNKRKTDDAIPKDVLNHKYKVSNYQNNDIRKFPYPYSSMLSLCSDIDDTTLKDFKTYHQFLNTTERTSHGEGLGLDVGDSMWLYMGDKYSKSTSQGHGSDDVMTYYKGIDINKKNNADEITKFIKCGWIDCIHTFGDFSTANEKGTYFTRELAVNGWKTLKDIGFSPKVWINHGNRANKQNFGAATTSSFMSYQQGDNPKSIYYHTDITIGNGIRYVWNSMNDNIFGQDYPLFEISLRDGRRVWGFYRYTNNISRGKIDWTWTPSEIHRQLTQSNLDKIVKNKQYSIVAQHLGVSTQDLFTKENIQALRLLKQYEDKKKILITKTSRLLDYADVYKYVMYNKSVENGITYIDILGVNDPLFGKSIPQLDDLRGLTFYTNDSKNTVILLNDNVINKNEIEVNPKDETGKESVSIKWYNPNYKDYSKQ</sequence>
<accession>A0ABW8SJG9</accession>
<reference evidence="1 2" key="1">
    <citation type="submission" date="2024-11" db="EMBL/GenBank/DDBJ databases">
        <authorList>
            <person name="Heng Y.C."/>
            <person name="Lim A.C.H."/>
            <person name="Lee J.K.Y."/>
            <person name="Kittelmann S."/>
        </authorList>
    </citation>
    <scope>NUCLEOTIDE SEQUENCE [LARGE SCALE GENOMIC DNA]</scope>
    <source>
        <strain evidence="1 2">WILCCON 0269</strain>
    </source>
</reference>
<name>A0ABW8SJG9_9CLOT</name>
<proteinExistence type="predicted"/>
<gene>
    <name evidence="1" type="ORF">ACJDU8_07435</name>
</gene>
<evidence type="ECO:0000313" key="2">
    <source>
        <dbReference type="Proteomes" id="UP001623660"/>
    </source>
</evidence>
<dbReference type="RefSeq" id="WP_406791515.1">
    <property type="nucleotide sequence ID" value="NZ_JBJHZX010000008.1"/>
</dbReference>
<dbReference type="Proteomes" id="UP001623660">
    <property type="component" value="Unassembled WGS sequence"/>
</dbReference>